<evidence type="ECO:0000313" key="1">
    <source>
        <dbReference type="EMBL" id="MCM2561010.1"/>
    </source>
</evidence>
<gene>
    <name evidence="1" type="ORF">M8744_02520</name>
</gene>
<reference evidence="1" key="1">
    <citation type="submission" date="2022-06" db="EMBL/GenBank/DDBJ databases">
        <title>Lutimaribacter sp. EGI FJ00013, a novel bacterium isolated from a salt lake sediment enrichment.</title>
        <authorList>
            <person name="Gao L."/>
            <person name="Fang B.-Z."/>
            <person name="Li W.-J."/>
        </authorList>
    </citation>
    <scope>NUCLEOTIDE SEQUENCE</scope>
    <source>
        <strain evidence="1">EGI FJ00013</strain>
    </source>
</reference>
<organism evidence="1 2">
    <name type="scientific">Lutimaribacter degradans</name>
    <dbReference type="NCBI Taxonomy" id="2945989"/>
    <lineage>
        <taxon>Bacteria</taxon>
        <taxon>Pseudomonadati</taxon>
        <taxon>Pseudomonadota</taxon>
        <taxon>Alphaproteobacteria</taxon>
        <taxon>Rhodobacterales</taxon>
        <taxon>Roseobacteraceae</taxon>
        <taxon>Lutimaribacter</taxon>
    </lineage>
</organism>
<evidence type="ECO:0000313" key="2">
    <source>
        <dbReference type="Proteomes" id="UP001203036"/>
    </source>
</evidence>
<proteinExistence type="predicted"/>
<name>A0ACC5ZS54_9RHOB</name>
<comment type="caution">
    <text evidence="1">The sequence shown here is derived from an EMBL/GenBank/DDBJ whole genome shotgun (WGS) entry which is preliminary data.</text>
</comment>
<accession>A0ACC5ZS54</accession>
<sequence length="147" mass="15925">MDIMTGLSAAAKALEIAKSLREFEGKLNDATFKHQIAELYTALADAKMALADARQELSDKDAEIARLKAVDASKMRTVSYNGYNFGIGADGKPIGRPFCPVCEKTKGIQVQITRGLSKHDLCPSCKAVYGTGGYPWKLPDDFEIPPA</sequence>
<keyword evidence="2" id="KW-1185">Reference proteome</keyword>
<dbReference type="EMBL" id="JAMQGO010000001">
    <property type="protein sequence ID" value="MCM2561010.1"/>
    <property type="molecule type" value="Genomic_DNA"/>
</dbReference>
<dbReference type="Proteomes" id="UP001203036">
    <property type="component" value="Unassembled WGS sequence"/>
</dbReference>
<protein>
    <submittedName>
        <fullName evidence="1">Uncharacterized protein</fullName>
    </submittedName>
</protein>